<keyword evidence="14" id="KW-0064">Aspartyl protease</keyword>
<keyword evidence="19 25" id="KW-0472">Membrane</keyword>
<comment type="similarity">
    <text evidence="3">Belongs to the protein kinase superfamily. Ser/Thr protein kinase family.</text>
</comment>
<protein>
    <recommendedName>
        <fullName evidence="4">non-specific serine/threonine protein kinase</fullName>
        <ecNumber evidence="4">2.7.11.1</ecNumber>
    </recommendedName>
</protein>
<dbReference type="InterPro" id="IPR013210">
    <property type="entry name" value="LRR_N_plant-typ"/>
</dbReference>
<dbReference type="GO" id="GO:0006508">
    <property type="term" value="P:proteolysis"/>
    <property type="evidence" value="ECO:0007669"/>
    <property type="project" value="UniProtKB-KW"/>
</dbReference>
<dbReference type="InterPro" id="IPR025875">
    <property type="entry name" value="Leu-rich_rpt_4"/>
</dbReference>
<keyword evidence="17 24" id="KW-0067">ATP-binding</keyword>
<dbReference type="SUPFAM" id="SSF56112">
    <property type="entry name" value="Protein kinase-like (PK-like)"/>
    <property type="match status" value="1"/>
</dbReference>
<keyword evidence="13 24" id="KW-0547">Nucleotide-binding</keyword>
<evidence type="ECO:0000256" key="15">
    <source>
        <dbReference type="ARBA" id="ARBA00022777"/>
    </source>
</evidence>
<dbReference type="InterPro" id="IPR011009">
    <property type="entry name" value="Kinase-like_dom_sf"/>
</dbReference>
<dbReference type="SMR" id="A0A7G2EEI9"/>
<keyword evidence="8" id="KW-0645">Protease</keyword>
<evidence type="ECO:0000256" key="19">
    <source>
        <dbReference type="ARBA" id="ARBA00023136"/>
    </source>
</evidence>
<sequence>MVVMKLITMKIFSVLLLLCFFVTCSLSSEPRNPEVEALINIKNELHDPHGVFKNWDEFSVDPCSWTMITCSSDNLVIGLGAPSQSLSGTLSGSIGNLTNLRQVSLQNNNISGKIPPEICSLPKLQTLDLSNNRRLNNNSLSGPFPASLSQIPHLSFLDLSYNNLRGPVPKFPARTFNVAGNPLICKNSLPEICSGSISASPLSVSLRSSSGRRTNILAVALGVSLGFAVSVILSLGFIWYRKKQRRLTMLRISDKQEEGLLGLGNLRSFTFRELHVATDGFSSKSILGAGGFGNVYRGKFGDGTVVAVKRLKDVNGTSGNSQFRTELEMISLAVHRNLLRLIGYCASSSERLLVYPYMSNGSVASRLKAKPALDWNTRKKIAIGAARGLFYLHEQCDPKIIHRDVKAANILLDEYFEAVVGDFGLAKLLNHEDSHVTTAVRGTVGHIAPEYLSTGQSSEKTDVFGFGILLLELITGMRALEFGKSVSQKGAMLEWVRKLHKEMKVEELVDRELGTTYDRIEVGEMLQVALLCTQFLPAHRPKMSEVVQMLEGDGLAERWAASHDHSHFYHANMSYRTITSTDGNNQTKHLFGSSGFEDEDDNQALDSFAMELSGPRLQNGLCNPPSPCFCTVSTTMECSFQTSLLLFITVSYFVVTESIKPNRMAMKLIHRESVARLNPNARVPITPEDHIKHLTDISSARFKYLQNSIDKELGSSNFQVDVQQAIKTSLFLVNFSVGQPPVPQLTIMDTGSSLLWIQCQPCKHCSSDHMIHPVFNPALSSTFVECSCDDRFCRYAPNGHCGSSNKCVYEQVYISGTGSKGVLAKERLTFTTPNGNTVVTQPIAFGCGYENGEQLESHFTGILGLGAKPTSLAVQLGSKFSYCIGDLANKNYGYNQLVLGEDADILGDPTPIEFETENSIYYMNLEGISVGDTQLNIEPVVFKRRGPRTGVILDSGTLYTWLADIAYRELYNEIKSILDPKLERFWFRDFLCYHGRVSEELIGFPVVTFHFAGGAELAMEATSMFYPLSEPNTFNVFCMSVKPTKEHGGEYKEFTAIGLMAQQYYNIGYDLKEKNIYLQRIDCVQLDDYSPSK</sequence>
<dbReference type="Pfam" id="PF07714">
    <property type="entry name" value="PK_Tyr_Ser-Thr"/>
    <property type="match status" value="1"/>
</dbReference>
<keyword evidence="7" id="KW-0433">Leucine-rich repeat</keyword>
<evidence type="ECO:0000256" key="10">
    <source>
        <dbReference type="ARBA" id="ARBA00022692"/>
    </source>
</evidence>
<dbReference type="Gene3D" id="2.40.70.10">
    <property type="entry name" value="Acid Proteases"/>
    <property type="match status" value="2"/>
</dbReference>
<comment type="similarity">
    <text evidence="2">Belongs to the peptidase A1 family.</text>
</comment>
<keyword evidence="20" id="KW-0675">Receptor</keyword>
<comment type="subcellular location">
    <subcellularLocation>
        <location evidence="1">Membrane</location>
        <topology evidence="1">Single-pass type I membrane protein</topology>
    </subcellularLocation>
</comment>
<feature type="transmembrane region" description="Helical" evidence="25">
    <location>
        <begin position="216"/>
        <end position="240"/>
    </location>
</feature>
<dbReference type="Gene3D" id="3.80.10.10">
    <property type="entry name" value="Ribonuclease Inhibitor"/>
    <property type="match status" value="2"/>
</dbReference>
<dbReference type="InterPro" id="IPR017441">
    <property type="entry name" value="Protein_kinase_ATP_BS"/>
</dbReference>
<evidence type="ECO:0000256" key="18">
    <source>
        <dbReference type="ARBA" id="ARBA00022989"/>
    </source>
</evidence>
<evidence type="ECO:0000313" key="29">
    <source>
        <dbReference type="EMBL" id="CAD5319339.1"/>
    </source>
</evidence>
<evidence type="ECO:0000256" key="20">
    <source>
        <dbReference type="ARBA" id="ARBA00023170"/>
    </source>
</evidence>
<dbReference type="InterPro" id="IPR008271">
    <property type="entry name" value="Ser/Thr_kinase_AS"/>
</dbReference>
<evidence type="ECO:0000256" key="1">
    <source>
        <dbReference type="ARBA" id="ARBA00004479"/>
    </source>
</evidence>
<comment type="catalytic activity">
    <reaction evidence="22">
        <text>L-threonyl-[protein] + ATP = O-phospho-L-threonyl-[protein] + ADP + H(+)</text>
        <dbReference type="Rhea" id="RHEA:46608"/>
        <dbReference type="Rhea" id="RHEA-COMP:11060"/>
        <dbReference type="Rhea" id="RHEA-COMP:11605"/>
        <dbReference type="ChEBI" id="CHEBI:15378"/>
        <dbReference type="ChEBI" id="CHEBI:30013"/>
        <dbReference type="ChEBI" id="CHEBI:30616"/>
        <dbReference type="ChEBI" id="CHEBI:61977"/>
        <dbReference type="ChEBI" id="CHEBI:456216"/>
        <dbReference type="EC" id="2.7.11.1"/>
    </reaction>
</comment>
<gene>
    <name evidence="29" type="ORF">AT9943_LOCUS7523</name>
</gene>
<dbReference type="InterPro" id="IPR000719">
    <property type="entry name" value="Prot_kinase_dom"/>
</dbReference>
<evidence type="ECO:0000256" key="22">
    <source>
        <dbReference type="ARBA" id="ARBA00047899"/>
    </source>
</evidence>
<dbReference type="Pfam" id="PF14541">
    <property type="entry name" value="TAXi_C"/>
    <property type="match status" value="1"/>
</dbReference>
<evidence type="ECO:0000256" key="3">
    <source>
        <dbReference type="ARBA" id="ARBA00008684"/>
    </source>
</evidence>
<keyword evidence="16" id="KW-0378">Hydrolase</keyword>
<evidence type="ECO:0000256" key="2">
    <source>
        <dbReference type="ARBA" id="ARBA00007447"/>
    </source>
</evidence>
<dbReference type="Gene3D" id="1.10.510.10">
    <property type="entry name" value="Transferase(Phosphotransferase) domain 1"/>
    <property type="match status" value="1"/>
</dbReference>
<feature type="chain" id="PRO_5028935828" description="non-specific serine/threonine protein kinase" evidence="26">
    <location>
        <begin position="28"/>
        <end position="1093"/>
    </location>
</feature>
<dbReference type="CDD" id="cd05476">
    <property type="entry name" value="pepsin_A_like_plant"/>
    <property type="match status" value="1"/>
</dbReference>
<proteinExistence type="inferred from homology"/>
<keyword evidence="9" id="KW-0808">Transferase</keyword>
<evidence type="ECO:0000256" key="23">
    <source>
        <dbReference type="ARBA" id="ARBA00048679"/>
    </source>
</evidence>
<evidence type="ECO:0000256" key="12">
    <source>
        <dbReference type="ARBA" id="ARBA00022737"/>
    </source>
</evidence>
<dbReference type="InterPro" id="IPR032861">
    <property type="entry name" value="TAXi_N"/>
</dbReference>
<dbReference type="InterPro" id="IPR033121">
    <property type="entry name" value="PEPTIDASE_A1"/>
</dbReference>
<name>A0A7G2EEI9_ARATH</name>
<feature type="signal peptide" evidence="26">
    <location>
        <begin position="1"/>
        <end position="27"/>
    </location>
</feature>
<keyword evidence="10 25" id="KW-0812">Transmembrane</keyword>
<evidence type="ECO:0000256" key="7">
    <source>
        <dbReference type="ARBA" id="ARBA00022614"/>
    </source>
</evidence>
<dbReference type="PROSITE" id="PS50011">
    <property type="entry name" value="PROTEIN_KINASE_DOM"/>
    <property type="match status" value="1"/>
</dbReference>
<evidence type="ECO:0000256" key="26">
    <source>
        <dbReference type="SAM" id="SignalP"/>
    </source>
</evidence>
<evidence type="ECO:0000256" key="13">
    <source>
        <dbReference type="ARBA" id="ARBA00022741"/>
    </source>
</evidence>
<dbReference type="PROSITE" id="PS00108">
    <property type="entry name" value="PROTEIN_KINASE_ST"/>
    <property type="match status" value="1"/>
</dbReference>
<dbReference type="InterPro" id="IPR032799">
    <property type="entry name" value="TAXi_C"/>
</dbReference>
<evidence type="ECO:0000256" key="8">
    <source>
        <dbReference type="ARBA" id="ARBA00022670"/>
    </source>
</evidence>
<evidence type="ECO:0000256" key="24">
    <source>
        <dbReference type="PROSITE-ProRule" id="PRU10141"/>
    </source>
</evidence>
<dbReference type="Pfam" id="PF12799">
    <property type="entry name" value="LRR_4"/>
    <property type="match status" value="1"/>
</dbReference>
<dbReference type="SUPFAM" id="SSF52058">
    <property type="entry name" value="L domain-like"/>
    <property type="match status" value="1"/>
</dbReference>
<evidence type="ECO:0000256" key="17">
    <source>
        <dbReference type="ARBA" id="ARBA00022840"/>
    </source>
</evidence>
<keyword evidence="6" id="KW-0597">Phosphoprotein</keyword>
<evidence type="ECO:0000256" key="11">
    <source>
        <dbReference type="ARBA" id="ARBA00022729"/>
    </source>
</evidence>
<evidence type="ECO:0000256" key="6">
    <source>
        <dbReference type="ARBA" id="ARBA00022553"/>
    </source>
</evidence>
<reference evidence="29 30" key="1">
    <citation type="submission" date="2020-09" db="EMBL/GenBank/DDBJ databases">
        <authorList>
            <person name="Ashkenazy H."/>
        </authorList>
    </citation>
    <scope>NUCLEOTIDE SEQUENCE [LARGE SCALE GENOMIC DNA]</scope>
    <source>
        <strain evidence="30">cv. Cdm-0</strain>
    </source>
</reference>
<dbReference type="Pfam" id="PF14543">
    <property type="entry name" value="TAXi_N"/>
    <property type="match status" value="1"/>
</dbReference>
<comment type="catalytic activity">
    <reaction evidence="23">
        <text>L-seryl-[protein] + ATP = O-phospho-L-seryl-[protein] + ADP + H(+)</text>
        <dbReference type="Rhea" id="RHEA:17989"/>
        <dbReference type="Rhea" id="RHEA-COMP:9863"/>
        <dbReference type="Rhea" id="RHEA-COMP:11604"/>
        <dbReference type="ChEBI" id="CHEBI:15378"/>
        <dbReference type="ChEBI" id="CHEBI:29999"/>
        <dbReference type="ChEBI" id="CHEBI:30616"/>
        <dbReference type="ChEBI" id="CHEBI:83421"/>
        <dbReference type="ChEBI" id="CHEBI:456216"/>
        <dbReference type="EC" id="2.7.11.1"/>
    </reaction>
</comment>
<dbReference type="FunFam" id="2.40.70.10:FF:000095">
    <property type="entry name" value="Aspartyl protease family protein"/>
    <property type="match status" value="1"/>
</dbReference>
<keyword evidence="18 25" id="KW-1133">Transmembrane helix</keyword>
<feature type="binding site" evidence="24">
    <location>
        <position position="309"/>
    </location>
    <ligand>
        <name>ATP</name>
        <dbReference type="ChEBI" id="CHEBI:30616"/>
    </ligand>
</feature>
<dbReference type="Proteomes" id="UP000516314">
    <property type="component" value="Chromosome 2"/>
</dbReference>
<dbReference type="Pfam" id="PF08263">
    <property type="entry name" value="LRRNT_2"/>
    <property type="match status" value="1"/>
</dbReference>
<evidence type="ECO:0000256" key="9">
    <source>
        <dbReference type="ARBA" id="ARBA00022679"/>
    </source>
</evidence>
<evidence type="ECO:0000259" key="28">
    <source>
        <dbReference type="PROSITE" id="PS51767"/>
    </source>
</evidence>
<dbReference type="SMART" id="SM00220">
    <property type="entry name" value="S_TKc"/>
    <property type="match status" value="1"/>
</dbReference>
<dbReference type="FunFam" id="3.30.200.20:FF:000015">
    <property type="entry name" value="Somatic embryogenesis receptor kinase 1"/>
    <property type="match status" value="1"/>
</dbReference>
<dbReference type="EC" id="2.7.11.1" evidence="4"/>
<dbReference type="GO" id="GO:0016020">
    <property type="term" value="C:membrane"/>
    <property type="evidence" value="ECO:0007669"/>
    <property type="project" value="UniProtKB-SubCell"/>
</dbReference>
<evidence type="ECO:0000256" key="5">
    <source>
        <dbReference type="ARBA" id="ARBA00022527"/>
    </source>
</evidence>
<dbReference type="FunFam" id="3.80.10.10:FF:000129">
    <property type="entry name" value="Leucine-rich repeat receptor-like kinase"/>
    <property type="match status" value="1"/>
</dbReference>
<feature type="domain" description="Protein kinase" evidence="27">
    <location>
        <begin position="281"/>
        <end position="536"/>
    </location>
</feature>
<keyword evidence="21" id="KW-0325">Glycoprotein</keyword>
<dbReference type="GO" id="GO:0004190">
    <property type="term" value="F:aspartic-type endopeptidase activity"/>
    <property type="evidence" value="ECO:0007669"/>
    <property type="project" value="UniProtKB-KW"/>
</dbReference>
<evidence type="ECO:0000256" key="16">
    <source>
        <dbReference type="ARBA" id="ARBA00022801"/>
    </source>
</evidence>
<dbReference type="GO" id="GO:0005524">
    <property type="term" value="F:ATP binding"/>
    <property type="evidence" value="ECO:0007669"/>
    <property type="project" value="UniProtKB-UniRule"/>
</dbReference>
<evidence type="ECO:0000256" key="4">
    <source>
        <dbReference type="ARBA" id="ARBA00012513"/>
    </source>
</evidence>
<evidence type="ECO:0000256" key="21">
    <source>
        <dbReference type="ARBA" id="ARBA00023180"/>
    </source>
</evidence>
<dbReference type="FunFam" id="1.10.510.10:FF:000016">
    <property type="entry name" value="Somatic embryogenesis receptor-like kinase 1"/>
    <property type="match status" value="1"/>
</dbReference>
<evidence type="ECO:0000256" key="25">
    <source>
        <dbReference type="SAM" id="Phobius"/>
    </source>
</evidence>
<dbReference type="PROSITE" id="PS51767">
    <property type="entry name" value="PEPTIDASE_A1"/>
    <property type="match status" value="1"/>
</dbReference>
<feature type="domain" description="Peptidase A1" evidence="28">
    <location>
        <begin position="731"/>
        <end position="1079"/>
    </location>
</feature>
<evidence type="ECO:0000259" key="27">
    <source>
        <dbReference type="PROSITE" id="PS50011"/>
    </source>
</evidence>
<dbReference type="FunFam" id="2.40.70.10:FF:000033">
    <property type="entry name" value="Aspartyl protease family protein"/>
    <property type="match status" value="1"/>
</dbReference>
<dbReference type="InterPro" id="IPR021109">
    <property type="entry name" value="Peptidase_aspartic_dom_sf"/>
</dbReference>
<dbReference type="InterPro" id="IPR034161">
    <property type="entry name" value="Pepsin-like_plant"/>
</dbReference>
<dbReference type="AlphaFoldDB" id="A0A7G2EEI9"/>
<evidence type="ECO:0000256" key="14">
    <source>
        <dbReference type="ARBA" id="ARBA00022750"/>
    </source>
</evidence>
<dbReference type="GO" id="GO:0004674">
    <property type="term" value="F:protein serine/threonine kinase activity"/>
    <property type="evidence" value="ECO:0007669"/>
    <property type="project" value="UniProtKB-KW"/>
</dbReference>
<accession>A0A7G2EEI9</accession>
<keyword evidence="12" id="KW-0677">Repeat</keyword>
<dbReference type="SUPFAM" id="SSF50630">
    <property type="entry name" value="Acid proteases"/>
    <property type="match status" value="1"/>
</dbReference>
<dbReference type="PROSITE" id="PS00107">
    <property type="entry name" value="PROTEIN_KINASE_ATP"/>
    <property type="match status" value="1"/>
</dbReference>
<organism evidence="29 30">
    <name type="scientific">Arabidopsis thaliana</name>
    <name type="common">Mouse-ear cress</name>
    <dbReference type="NCBI Taxonomy" id="3702"/>
    <lineage>
        <taxon>Eukaryota</taxon>
        <taxon>Viridiplantae</taxon>
        <taxon>Streptophyta</taxon>
        <taxon>Embryophyta</taxon>
        <taxon>Tracheophyta</taxon>
        <taxon>Spermatophyta</taxon>
        <taxon>Magnoliopsida</taxon>
        <taxon>eudicotyledons</taxon>
        <taxon>Gunneridae</taxon>
        <taxon>Pentapetalae</taxon>
        <taxon>rosids</taxon>
        <taxon>malvids</taxon>
        <taxon>Brassicales</taxon>
        <taxon>Brassicaceae</taxon>
        <taxon>Camelineae</taxon>
        <taxon>Arabidopsis</taxon>
    </lineage>
</organism>
<dbReference type="Gene3D" id="3.30.200.20">
    <property type="entry name" value="Phosphorylase Kinase, domain 1"/>
    <property type="match status" value="1"/>
</dbReference>
<keyword evidence="11 26" id="KW-0732">Signal</keyword>
<keyword evidence="5" id="KW-0723">Serine/threonine-protein kinase</keyword>
<dbReference type="PANTHER" id="PTHR47988">
    <property type="entry name" value="SOMATIC EMBRYOGENESIS RECEPTOR KINASE 1"/>
    <property type="match status" value="1"/>
</dbReference>
<dbReference type="EMBL" id="LR881467">
    <property type="protein sequence ID" value="CAD5319339.1"/>
    <property type="molecule type" value="Genomic_DNA"/>
</dbReference>
<dbReference type="InterPro" id="IPR032675">
    <property type="entry name" value="LRR_dom_sf"/>
</dbReference>
<evidence type="ECO:0000313" key="30">
    <source>
        <dbReference type="Proteomes" id="UP000516314"/>
    </source>
</evidence>
<keyword evidence="15" id="KW-0418">Kinase</keyword>
<dbReference type="InterPro" id="IPR001245">
    <property type="entry name" value="Ser-Thr/Tyr_kinase_cat_dom"/>
</dbReference>